<evidence type="ECO:0000256" key="1">
    <source>
        <dbReference type="SAM" id="Phobius"/>
    </source>
</evidence>
<dbReference type="EnsemblPlants" id="OB04G27060.1">
    <property type="protein sequence ID" value="OB04G27060.1"/>
    <property type="gene ID" value="OB04G27060"/>
</dbReference>
<dbReference type="InterPro" id="IPR052088">
    <property type="entry name" value="E3_ubiquitin-ligase_SINA"/>
</dbReference>
<dbReference type="SUPFAM" id="SSF49599">
    <property type="entry name" value="TRAF domain-like"/>
    <property type="match status" value="1"/>
</dbReference>
<organism evidence="2">
    <name type="scientific">Oryza brachyantha</name>
    <name type="common">malo sina</name>
    <dbReference type="NCBI Taxonomy" id="4533"/>
    <lineage>
        <taxon>Eukaryota</taxon>
        <taxon>Viridiplantae</taxon>
        <taxon>Streptophyta</taxon>
        <taxon>Embryophyta</taxon>
        <taxon>Tracheophyta</taxon>
        <taxon>Spermatophyta</taxon>
        <taxon>Magnoliopsida</taxon>
        <taxon>Liliopsida</taxon>
        <taxon>Poales</taxon>
        <taxon>Poaceae</taxon>
        <taxon>BOP clade</taxon>
        <taxon>Oryzoideae</taxon>
        <taxon>Oryzeae</taxon>
        <taxon>Oryzinae</taxon>
        <taxon>Oryza</taxon>
    </lineage>
</organism>
<proteinExistence type="predicted"/>
<dbReference type="Proteomes" id="UP000006038">
    <property type="component" value="Chromosome 4"/>
</dbReference>
<keyword evidence="3" id="KW-1185">Reference proteome</keyword>
<dbReference type="AlphaFoldDB" id="J3LZY1"/>
<protein>
    <submittedName>
        <fullName evidence="2">Uncharacterized protein</fullName>
    </submittedName>
</protein>
<name>J3LZY1_ORYBR</name>
<dbReference type="GO" id="GO:0005737">
    <property type="term" value="C:cytoplasm"/>
    <property type="evidence" value="ECO:0007669"/>
    <property type="project" value="TreeGrafter"/>
</dbReference>
<evidence type="ECO:0000313" key="3">
    <source>
        <dbReference type="Proteomes" id="UP000006038"/>
    </source>
</evidence>
<keyword evidence="1" id="KW-0812">Transmembrane</keyword>
<dbReference type="Gramene" id="OB04G27060.1">
    <property type="protein sequence ID" value="OB04G27060.1"/>
    <property type="gene ID" value="OB04G27060"/>
</dbReference>
<reference evidence="2" key="2">
    <citation type="submission" date="2013-04" db="UniProtKB">
        <authorList>
            <consortium name="EnsemblPlants"/>
        </authorList>
    </citation>
    <scope>IDENTIFICATION</scope>
</reference>
<accession>J3LZY1</accession>
<keyword evidence="1" id="KW-0472">Membrane</keyword>
<dbReference type="HOGENOM" id="CLU_1257787_0_0_1"/>
<sequence length="220" mass="24594">MGKQQREEAGWGAVGGSGEQRGFALFGLAERAHGLPVWAIERIGDELVKLLPAASLADRLDDHVSGQSDRQFILRDVYLHLSLFIICTTELLLYMFWRLSSSCPRDACGFVRSAAALLDHFAAAHNWSWSCTTNRDDFTFLRVYHHRRGSATFSDHLITLNVTRGPLGRIISVLCIQRRVAEQSAMQCEVLFVSRFGYNGSCSSPQAATAHRRPRAKERG</sequence>
<evidence type="ECO:0000313" key="2">
    <source>
        <dbReference type="EnsemblPlants" id="OB04G27060.1"/>
    </source>
</evidence>
<dbReference type="PANTHER" id="PTHR10315">
    <property type="entry name" value="E3 UBIQUITIN PROTEIN LIGASE SIAH"/>
    <property type="match status" value="1"/>
</dbReference>
<dbReference type="PANTHER" id="PTHR10315:SF162">
    <property type="entry name" value="RING-TYPE E3 UBIQUITIN TRANSFERASE"/>
    <property type="match status" value="1"/>
</dbReference>
<feature type="transmembrane region" description="Helical" evidence="1">
    <location>
        <begin position="77"/>
        <end position="97"/>
    </location>
</feature>
<dbReference type="GO" id="GO:0061630">
    <property type="term" value="F:ubiquitin protein ligase activity"/>
    <property type="evidence" value="ECO:0007669"/>
    <property type="project" value="TreeGrafter"/>
</dbReference>
<reference evidence="2" key="1">
    <citation type="journal article" date="2013" name="Nat. Commun.">
        <title>Whole-genome sequencing of Oryza brachyantha reveals mechanisms underlying Oryza genome evolution.</title>
        <authorList>
            <person name="Chen J."/>
            <person name="Huang Q."/>
            <person name="Gao D."/>
            <person name="Wang J."/>
            <person name="Lang Y."/>
            <person name="Liu T."/>
            <person name="Li B."/>
            <person name="Bai Z."/>
            <person name="Luis Goicoechea J."/>
            <person name="Liang C."/>
            <person name="Chen C."/>
            <person name="Zhang W."/>
            <person name="Sun S."/>
            <person name="Liao Y."/>
            <person name="Zhang X."/>
            <person name="Yang L."/>
            <person name="Song C."/>
            <person name="Wang M."/>
            <person name="Shi J."/>
            <person name="Liu G."/>
            <person name="Liu J."/>
            <person name="Zhou H."/>
            <person name="Zhou W."/>
            <person name="Yu Q."/>
            <person name="An N."/>
            <person name="Chen Y."/>
            <person name="Cai Q."/>
            <person name="Wang B."/>
            <person name="Liu B."/>
            <person name="Min J."/>
            <person name="Huang Y."/>
            <person name="Wu H."/>
            <person name="Li Z."/>
            <person name="Zhang Y."/>
            <person name="Yin Y."/>
            <person name="Song W."/>
            <person name="Jiang J."/>
            <person name="Jackson S.A."/>
            <person name="Wing R.A."/>
            <person name="Wang J."/>
            <person name="Chen M."/>
        </authorList>
    </citation>
    <scope>NUCLEOTIDE SEQUENCE [LARGE SCALE GENOMIC DNA]</scope>
    <source>
        <strain evidence="2">cv. IRGC 101232</strain>
    </source>
</reference>
<keyword evidence="1" id="KW-1133">Transmembrane helix</keyword>